<name>M3B5D6_SPHMS</name>
<evidence type="ECO:0000259" key="6">
    <source>
        <dbReference type="PROSITE" id="PS50089"/>
    </source>
</evidence>
<evidence type="ECO:0000313" key="8">
    <source>
        <dbReference type="Proteomes" id="UP000016931"/>
    </source>
</evidence>
<keyword evidence="3" id="KW-0862">Zinc</keyword>
<keyword evidence="8" id="KW-1185">Reference proteome</keyword>
<evidence type="ECO:0000256" key="4">
    <source>
        <dbReference type="PROSITE-ProRule" id="PRU00175"/>
    </source>
</evidence>
<dbReference type="SUPFAM" id="SSF57850">
    <property type="entry name" value="RING/U-box"/>
    <property type="match status" value="1"/>
</dbReference>
<dbReference type="InterPro" id="IPR013083">
    <property type="entry name" value="Znf_RING/FYVE/PHD"/>
</dbReference>
<evidence type="ECO:0000313" key="7">
    <source>
        <dbReference type="EMBL" id="EMF14982.1"/>
    </source>
</evidence>
<dbReference type="HOGENOM" id="CLU_1111933_0_0_1"/>
<dbReference type="eggNOG" id="KOG0800">
    <property type="taxonomic scope" value="Eukaryota"/>
</dbReference>
<dbReference type="Proteomes" id="UP000016931">
    <property type="component" value="Unassembled WGS sequence"/>
</dbReference>
<dbReference type="STRING" id="692275.M3B5D6"/>
<dbReference type="OrthoDB" id="3650892at2759"/>
<dbReference type="PANTHER" id="PTHR45798">
    <property type="entry name" value="RING-H2 FINGER PROTEIN ATL61-RELATED-RELATED"/>
    <property type="match status" value="1"/>
</dbReference>
<evidence type="ECO:0000256" key="2">
    <source>
        <dbReference type="ARBA" id="ARBA00022771"/>
    </source>
</evidence>
<evidence type="ECO:0000256" key="1">
    <source>
        <dbReference type="ARBA" id="ARBA00022723"/>
    </source>
</evidence>
<feature type="compositionally biased region" description="Polar residues" evidence="5">
    <location>
        <begin position="1"/>
        <end position="11"/>
    </location>
</feature>
<reference evidence="7 8" key="1">
    <citation type="journal article" date="2012" name="PLoS Pathog.">
        <title>Diverse lifestyles and strategies of plant pathogenesis encoded in the genomes of eighteen Dothideomycetes fungi.</title>
        <authorList>
            <person name="Ohm R.A."/>
            <person name="Feau N."/>
            <person name="Henrissat B."/>
            <person name="Schoch C.L."/>
            <person name="Horwitz B.A."/>
            <person name="Barry K.W."/>
            <person name="Condon B.J."/>
            <person name="Copeland A.C."/>
            <person name="Dhillon B."/>
            <person name="Glaser F."/>
            <person name="Hesse C.N."/>
            <person name="Kosti I."/>
            <person name="LaButti K."/>
            <person name="Lindquist E.A."/>
            <person name="Lucas S."/>
            <person name="Salamov A.A."/>
            <person name="Bradshaw R.E."/>
            <person name="Ciuffetti L."/>
            <person name="Hamelin R.C."/>
            <person name="Kema G.H.J."/>
            <person name="Lawrence C."/>
            <person name="Scott J.A."/>
            <person name="Spatafora J.W."/>
            <person name="Turgeon B.G."/>
            <person name="de Wit P.J.G.M."/>
            <person name="Zhong S."/>
            <person name="Goodwin S.B."/>
            <person name="Grigoriev I.V."/>
        </authorList>
    </citation>
    <scope>NUCLEOTIDE SEQUENCE [LARGE SCALE GENOMIC DNA]</scope>
    <source>
        <strain evidence="7 8">SO2202</strain>
    </source>
</reference>
<dbReference type="RefSeq" id="XP_016763103.1">
    <property type="nucleotide sequence ID" value="XM_016901075.1"/>
</dbReference>
<dbReference type="GO" id="GO:0008270">
    <property type="term" value="F:zinc ion binding"/>
    <property type="evidence" value="ECO:0007669"/>
    <property type="project" value="UniProtKB-KW"/>
</dbReference>
<dbReference type="GeneID" id="27898212"/>
<feature type="compositionally biased region" description="Polar residues" evidence="5">
    <location>
        <begin position="39"/>
        <end position="55"/>
    </location>
</feature>
<evidence type="ECO:0000256" key="3">
    <source>
        <dbReference type="ARBA" id="ARBA00022833"/>
    </source>
</evidence>
<dbReference type="CDD" id="cd16448">
    <property type="entry name" value="RING-H2"/>
    <property type="match status" value="1"/>
</dbReference>
<dbReference type="PROSITE" id="PS50089">
    <property type="entry name" value="ZF_RING_2"/>
    <property type="match status" value="1"/>
</dbReference>
<dbReference type="EMBL" id="KB456261">
    <property type="protein sequence ID" value="EMF14982.1"/>
    <property type="molecule type" value="Genomic_DNA"/>
</dbReference>
<feature type="region of interest" description="Disordered" evidence="5">
    <location>
        <begin position="71"/>
        <end position="115"/>
    </location>
</feature>
<organism evidence="7 8">
    <name type="scientific">Sphaerulina musiva (strain SO2202)</name>
    <name type="common">Poplar stem canker fungus</name>
    <name type="synonym">Septoria musiva</name>
    <dbReference type="NCBI Taxonomy" id="692275"/>
    <lineage>
        <taxon>Eukaryota</taxon>
        <taxon>Fungi</taxon>
        <taxon>Dikarya</taxon>
        <taxon>Ascomycota</taxon>
        <taxon>Pezizomycotina</taxon>
        <taxon>Dothideomycetes</taxon>
        <taxon>Dothideomycetidae</taxon>
        <taxon>Mycosphaerellales</taxon>
        <taxon>Mycosphaerellaceae</taxon>
        <taxon>Sphaerulina</taxon>
    </lineage>
</organism>
<accession>M3B5D6</accession>
<dbReference type="PANTHER" id="PTHR45798:SF97">
    <property type="entry name" value="ALCOHOL-SENSITIVE RING FINGER PROTEIN 1"/>
    <property type="match status" value="1"/>
</dbReference>
<proteinExistence type="predicted"/>
<sequence length="250" mass="27103">MENNNLSNLNPEDTDESSGESTNSSRSISPSNPAPTRSARPSNPAPTRSNANSDPIQWNFAWPVFAAAGQNRTPSHAPAQERGITEQLPPPPPPPSSPRLPPLVGGPIPLPPRARRDALTPLDTAFAQQFRHWAAPLNPLRPRLSETELKSLPQRPITPADLDDQGEAQCNICIQSLAIGEIVCCLHCGHYYHRECLVAWFAKSNSCPSCRRIYRPLPPPRDYPPRRRDDEDPNGGASGSGGVAQAVLAA</sequence>
<protein>
    <recommendedName>
        <fullName evidence="6">RING-type domain-containing protein</fullName>
    </recommendedName>
</protein>
<feature type="region of interest" description="Disordered" evidence="5">
    <location>
        <begin position="218"/>
        <end position="250"/>
    </location>
</feature>
<feature type="compositionally biased region" description="Low complexity" evidence="5">
    <location>
        <begin position="19"/>
        <end position="31"/>
    </location>
</feature>
<keyword evidence="1" id="KW-0479">Metal-binding</keyword>
<dbReference type="SMART" id="SM00184">
    <property type="entry name" value="RING"/>
    <property type="match status" value="1"/>
</dbReference>
<dbReference type="AlphaFoldDB" id="M3B5D6"/>
<dbReference type="Gene3D" id="3.30.40.10">
    <property type="entry name" value="Zinc/RING finger domain, C3HC4 (zinc finger)"/>
    <property type="match status" value="1"/>
</dbReference>
<feature type="region of interest" description="Disordered" evidence="5">
    <location>
        <begin position="1"/>
        <end position="55"/>
    </location>
</feature>
<evidence type="ECO:0000256" key="5">
    <source>
        <dbReference type="SAM" id="MobiDB-lite"/>
    </source>
</evidence>
<gene>
    <name evidence="7" type="ORF">SEPMUDRAFT_114112</name>
</gene>
<keyword evidence="2 4" id="KW-0863">Zinc-finger</keyword>
<feature type="compositionally biased region" description="Pro residues" evidence="5">
    <location>
        <begin position="88"/>
        <end position="101"/>
    </location>
</feature>
<feature type="domain" description="RING-type" evidence="6">
    <location>
        <begin position="170"/>
        <end position="211"/>
    </location>
</feature>
<dbReference type="Pfam" id="PF13639">
    <property type="entry name" value="zf-RING_2"/>
    <property type="match status" value="1"/>
</dbReference>
<dbReference type="InterPro" id="IPR001841">
    <property type="entry name" value="Znf_RING"/>
</dbReference>
<dbReference type="InterPro" id="IPR052788">
    <property type="entry name" value="RING-type_E3_ligase_ATL"/>
</dbReference>